<keyword evidence="3" id="KW-0479">Metal-binding</keyword>
<keyword evidence="8" id="KW-0238">DNA-binding</keyword>
<dbReference type="GO" id="GO:0008270">
    <property type="term" value="F:zinc ion binding"/>
    <property type="evidence" value="ECO:0007669"/>
    <property type="project" value="UniProtKB-KW"/>
</dbReference>
<evidence type="ECO:0000256" key="4">
    <source>
        <dbReference type="ARBA" id="ARBA00022737"/>
    </source>
</evidence>
<gene>
    <name evidence="15" type="primary">br_5</name>
    <name evidence="15" type="ORF">Anas_13262</name>
</gene>
<evidence type="ECO:0000256" key="6">
    <source>
        <dbReference type="ARBA" id="ARBA00022833"/>
    </source>
</evidence>
<dbReference type="FunFam" id="3.30.160.60:FF:000614">
    <property type="entry name" value="Zinc finger protein 142"/>
    <property type="match status" value="1"/>
</dbReference>
<dbReference type="Gene3D" id="3.30.710.10">
    <property type="entry name" value="Potassium Channel Kv1.1, Chain A"/>
    <property type="match status" value="1"/>
</dbReference>
<feature type="domain" description="BTB" evidence="13">
    <location>
        <begin position="41"/>
        <end position="106"/>
    </location>
</feature>
<dbReference type="Pfam" id="PF00651">
    <property type="entry name" value="BTB"/>
    <property type="match status" value="1"/>
</dbReference>
<name>A0A5N5T4Q6_9CRUS</name>
<feature type="region of interest" description="Disordered" evidence="12">
    <location>
        <begin position="379"/>
        <end position="431"/>
    </location>
</feature>
<keyword evidence="4" id="KW-0677">Repeat</keyword>
<comment type="similarity">
    <text evidence="2">Belongs to the hunchback C2H2-type zinc-finger protein family.</text>
</comment>
<evidence type="ECO:0000256" key="11">
    <source>
        <dbReference type="PROSITE-ProRule" id="PRU00042"/>
    </source>
</evidence>
<keyword evidence="6" id="KW-0862">Zinc</keyword>
<dbReference type="Gene3D" id="3.30.160.60">
    <property type="entry name" value="Classic Zinc Finger"/>
    <property type="match status" value="3"/>
</dbReference>
<dbReference type="Proteomes" id="UP000326759">
    <property type="component" value="Unassembled WGS sequence"/>
</dbReference>
<evidence type="ECO:0000256" key="7">
    <source>
        <dbReference type="ARBA" id="ARBA00023015"/>
    </source>
</evidence>
<dbReference type="SUPFAM" id="SSF54695">
    <property type="entry name" value="POZ domain"/>
    <property type="match status" value="1"/>
</dbReference>
<evidence type="ECO:0000256" key="5">
    <source>
        <dbReference type="ARBA" id="ARBA00022771"/>
    </source>
</evidence>
<proteinExistence type="inferred from homology"/>
<evidence type="ECO:0000256" key="8">
    <source>
        <dbReference type="ARBA" id="ARBA00023125"/>
    </source>
</evidence>
<accession>A0A5N5T4Q6</accession>
<evidence type="ECO:0000256" key="12">
    <source>
        <dbReference type="SAM" id="MobiDB-lite"/>
    </source>
</evidence>
<dbReference type="InterPro" id="IPR036236">
    <property type="entry name" value="Znf_C2H2_sf"/>
</dbReference>
<evidence type="ECO:0000313" key="15">
    <source>
        <dbReference type="EMBL" id="KAB7501059.1"/>
    </source>
</evidence>
<feature type="compositionally biased region" description="Polar residues" evidence="12">
    <location>
        <begin position="271"/>
        <end position="287"/>
    </location>
</feature>
<dbReference type="SUPFAM" id="SSF57667">
    <property type="entry name" value="beta-beta-alpha zinc fingers"/>
    <property type="match status" value="2"/>
</dbReference>
<feature type="compositionally biased region" description="Basic and acidic residues" evidence="12">
    <location>
        <begin position="217"/>
        <end position="227"/>
    </location>
</feature>
<dbReference type="OrthoDB" id="6482909at2759"/>
<sequence>MWYINIKSKTKMSKIIQISWVSHNAAFTSAFTNLRLQNAFCDVTVCSRGNYFPAHRLILAAFSDYFKEILEETPCKHPFILVQNANGEDLKALLDFIYVGEISVESERMESFLKLAQNLEVRGFAASVKNETQSSIPSPAPPSDFCVNMTELGKRVQNPGVEDSYEVPESPKKNWGPKSKRKRGREPSPPMETMKESLPPPKTVEKPSQPSTPSGVEDSHKVPESYRKNWGPKSKRKKGKETSPPMETMREPSSPAKAVDKPSRPTRTMKESSPQAKTMKETFSPTKTGKGPLPPIKTAKPKQEKRIRESPPPIQTVKPKEEPLEDFQMTTEKDKVKSSMKIVGKPMVIIEDCPAAIELSRTPKDGKVSVMIAPMENCLTLGDSDDDFFDDKRQPDSRNSKRPMPKRAKKDFKKKMDKKEKTEKFSSGTEHDTQEYFQFAVKEEGELDCQNGNTATTSNHSTVEKREAIKVTFKVKDNNEMVYDIVSPKEKRLRKETPKPSLFEELAKAGTSKDYDDDDDDDEVKKKSLKKRKGKKQFFQCQYCPYKTPISVNLRVHLRTHTGEKPFVCSLCPYKSTQSSALRKHMQTHVQNKKVKCPHCEFKTRFGHEELKEHLKSHTDTTTYQCEDCNFITNRYQTLQRHELKNHFKSSNIYIDEDSSSQSKKIVKKCNPYKSRKRSIL</sequence>
<dbReference type="Pfam" id="PF00096">
    <property type="entry name" value="zf-C2H2"/>
    <property type="match status" value="1"/>
</dbReference>
<evidence type="ECO:0000256" key="1">
    <source>
        <dbReference type="ARBA" id="ARBA00004123"/>
    </source>
</evidence>
<dbReference type="GO" id="GO:0000978">
    <property type="term" value="F:RNA polymerase II cis-regulatory region sequence-specific DNA binding"/>
    <property type="evidence" value="ECO:0007669"/>
    <property type="project" value="TreeGrafter"/>
</dbReference>
<feature type="compositionally biased region" description="Basic and acidic residues" evidence="12">
    <location>
        <begin position="417"/>
        <end position="431"/>
    </location>
</feature>
<dbReference type="EMBL" id="SEYY01011860">
    <property type="protein sequence ID" value="KAB7501059.1"/>
    <property type="molecule type" value="Genomic_DNA"/>
</dbReference>
<dbReference type="PROSITE" id="PS50097">
    <property type="entry name" value="BTB"/>
    <property type="match status" value="1"/>
</dbReference>
<feature type="region of interest" description="Disordered" evidence="12">
    <location>
        <begin position="157"/>
        <end position="338"/>
    </location>
</feature>
<protein>
    <submittedName>
        <fullName evidence="15">Broad-complex core protein isoform 6</fullName>
    </submittedName>
</protein>
<comment type="caution">
    <text evidence="15">The sequence shown here is derived from an EMBL/GenBank/DDBJ whole genome shotgun (WGS) entry which is preliminary data.</text>
</comment>
<evidence type="ECO:0000256" key="9">
    <source>
        <dbReference type="ARBA" id="ARBA00023163"/>
    </source>
</evidence>
<feature type="compositionally biased region" description="Basic residues" evidence="12">
    <location>
        <begin position="400"/>
        <end position="416"/>
    </location>
</feature>
<dbReference type="PANTHER" id="PTHR46105">
    <property type="entry name" value="AGAP004733-PA"/>
    <property type="match status" value="1"/>
</dbReference>
<evidence type="ECO:0000259" key="13">
    <source>
        <dbReference type="PROSITE" id="PS50097"/>
    </source>
</evidence>
<reference evidence="15 16" key="1">
    <citation type="journal article" date="2019" name="PLoS Biol.">
        <title>Sex chromosomes control vertical transmission of feminizing Wolbachia symbionts in an isopod.</title>
        <authorList>
            <person name="Becking T."/>
            <person name="Chebbi M.A."/>
            <person name="Giraud I."/>
            <person name="Moumen B."/>
            <person name="Laverre T."/>
            <person name="Caubet Y."/>
            <person name="Peccoud J."/>
            <person name="Gilbert C."/>
            <person name="Cordaux R."/>
        </authorList>
    </citation>
    <scope>NUCLEOTIDE SEQUENCE [LARGE SCALE GENOMIC DNA]</scope>
    <source>
        <strain evidence="15">ANa2</strain>
        <tissue evidence="15">Whole body excluding digestive tract and cuticle</tissue>
    </source>
</reference>
<organism evidence="15 16">
    <name type="scientific">Armadillidium nasatum</name>
    <dbReference type="NCBI Taxonomy" id="96803"/>
    <lineage>
        <taxon>Eukaryota</taxon>
        <taxon>Metazoa</taxon>
        <taxon>Ecdysozoa</taxon>
        <taxon>Arthropoda</taxon>
        <taxon>Crustacea</taxon>
        <taxon>Multicrustacea</taxon>
        <taxon>Malacostraca</taxon>
        <taxon>Eumalacostraca</taxon>
        <taxon>Peracarida</taxon>
        <taxon>Isopoda</taxon>
        <taxon>Oniscidea</taxon>
        <taxon>Crinocheta</taxon>
        <taxon>Armadillidiidae</taxon>
        <taxon>Armadillidium</taxon>
    </lineage>
</organism>
<keyword evidence="10" id="KW-0539">Nucleus</keyword>
<dbReference type="InterPro" id="IPR000210">
    <property type="entry name" value="BTB/POZ_dom"/>
</dbReference>
<evidence type="ECO:0000256" key="3">
    <source>
        <dbReference type="ARBA" id="ARBA00022723"/>
    </source>
</evidence>
<evidence type="ECO:0000313" key="16">
    <source>
        <dbReference type="Proteomes" id="UP000326759"/>
    </source>
</evidence>
<feature type="domain" description="C2H2-type" evidence="14">
    <location>
        <begin position="539"/>
        <end position="566"/>
    </location>
</feature>
<dbReference type="PANTHER" id="PTHR46105:SF5">
    <property type="entry name" value="ZINC FINGER AND BTB DOMAIN-CONTAINING PROTEIN 44 ISOFORM X1"/>
    <property type="match status" value="1"/>
</dbReference>
<dbReference type="AlphaFoldDB" id="A0A5N5T4Q6"/>
<keyword evidence="16" id="KW-1185">Reference proteome</keyword>
<dbReference type="InterPro" id="IPR050457">
    <property type="entry name" value="ZnFinger_BTB_dom_contain"/>
</dbReference>
<feature type="compositionally biased region" description="Basic and acidic residues" evidence="12">
    <location>
        <begin position="505"/>
        <end position="514"/>
    </location>
</feature>
<dbReference type="SMART" id="SM00225">
    <property type="entry name" value="BTB"/>
    <property type="match status" value="1"/>
</dbReference>
<evidence type="ECO:0000256" key="2">
    <source>
        <dbReference type="ARBA" id="ARBA00007746"/>
    </source>
</evidence>
<feature type="compositionally biased region" description="Basic and acidic residues" evidence="12">
    <location>
        <begin position="390"/>
        <end position="399"/>
    </location>
</feature>
<dbReference type="GO" id="GO:0000981">
    <property type="term" value="F:DNA-binding transcription factor activity, RNA polymerase II-specific"/>
    <property type="evidence" value="ECO:0007669"/>
    <property type="project" value="TreeGrafter"/>
</dbReference>
<dbReference type="GO" id="GO:0005634">
    <property type="term" value="C:nucleus"/>
    <property type="evidence" value="ECO:0007669"/>
    <property type="project" value="UniProtKB-SubCell"/>
</dbReference>
<keyword evidence="9" id="KW-0804">Transcription</keyword>
<dbReference type="PROSITE" id="PS50157">
    <property type="entry name" value="ZINC_FINGER_C2H2_2"/>
    <property type="match status" value="2"/>
</dbReference>
<keyword evidence="5 11" id="KW-0863">Zinc-finger</keyword>
<dbReference type="InterPro" id="IPR013087">
    <property type="entry name" value="Znf_C2H2_type"/>
</dbReference>
<feature type="non-terminal residue" evidence="15">
    <location>
        <position position="681"/>
    </location>
</feature>
<dbReference type="InterPro" id="IPR011333">
    <property type="entry name" value="SKP1/BTB/POZ_sf"/>
</dbReference>
<keyword evidence="7" id="KW-0805">Transcription regulation</keyword>
<evidence type="ECO:0000259" key="14">
    <source>
        <dbReference type="PROSITE" id="PS50157"/>
    </source>
</evidence>
<dbReference type="CDD" id="cd18315">
    <property type="entry name" value="BTB_POZ_BAB-like"/>
    <property type="match status" value="1"/>
</dbReference>
<dbReference type="SMART" id="SM00355">
    <property type="entry name" value="ZnF_C2H2"/>
    <property type="match status" value="4"/>
</dbReference>
<feature type="region of interest" description="Disordered" evidence="12">
    <location>
        <begin position="490"/>
        <end position="528"/>
    </location>
</feature>
<feature type="domain" description="C2H2-type" evidence="14">
    <location>
        <begin position="567"/>
        <end position="594"/>
    </location>
</feature>
<evidence type="ECO:0000256" key="10">
    <source>
        <dbReference type="ARBA" id="ARBA00023242"/>
    </source>
</evidence>
<comment type="subcellular location">
    <subcellularLocation>
        <location evidence="1">Nucleus</location>
    </subcellularLocation>
</comment>